<feature type="transmembrane region" description="Helical" evidence="1">
    <location>
        <begin position="130"/>
        <end position="147"/>
    </location>
</feature>
<evidence type="ECO:0000313" key="3">
    <source>
        <dbReference type="Proteomes" id="UP001229025"/>
    </source>
</evidence>
<evidence type="ECO:0000313" key="2">
    <source>
        <dbReference type="EMBL" id="MDI5884651.1"/>
    </source>
</evidence>
<keyword evidence="1" id="KW-0472">Membrane</keyword>
<reference evidence="2 3" key="1">
    <citation type="submission" date="2023-04" db="EMBL/GenBank/DDBJ databases">
        <authorList>
            <person name="Otstavnykh N."/>
            <person name="Seitkalieva A."/>
            <person name="Bystritskaya E."/>
        </authorList>
    </citation>
    <scope>NUCLEOTIDE SEQUENCE [LARGE SCALE GENOMIC DNA]</scope>
    <source>
        <strain evidence="2 3">NRIC 0815</strain>
    </source>
</reference>
<feature type="transmembrane region" description="Helical" evidence="1">
    <location>
        <begin position="275"/>
        <end position="292"/>
    </location>
</feature>
<accession>A0ABT6UPL9</accession>
<evidence type="ECO:0000256" key="1">
    <source>
        <dbReference type="SAM" id="Phobius"/>
    </source>
</evidence>
<keyword evidence="1" id="KW-0812">Transmembrane</keyword>
<feature type="transmembrane region" description="Helical" evidence="1">
    <location>
        <begin position="109"/>
        <end position="125"/>
    </location>
</feature>
<dbReference type="Pfam" id="PF11168">
    <property type="entry name" value="DUF2955"/>
    <property type="match status" value="1"/>
</dbReference>
<dbReference type="PIRSF" id="PIRSF029594">
    <property type="entry name" value="UCP029594"/>
    <property type="match status" value="1"/>
</dbReference>
<comment type="caution">
    <text evidence="2">The sequence shown here is derived from an EMBL/GenBank/DDBJ whole genome shotgun (WGS) entry which is preliminary data.</text>
</comment>
<keyword evidence="1" id="KW-1133">Transmembrane helix</keyword>
<dbReference type="InterPro" id="IPR022604">
    <property type="entry name" value="DUF2955"/>
</dbReference>
<feature type="transmembrane region" description="Helical" evidence="1">
    <location>
        <begin position="252"/>
        <end position="269"/>
    </location>
</feature>
<dbReference type="RefSeq" id="WP_284726856.1">
    <property type="nucleotide sequence ID" value="NZ_CP136695.1"/>
</dbReference>
<proteinExistence type="predicted"/>
<reference evidence="3" key="2">
    <citation type="submission" date="2023-07" db="EMBL/GenBank/DDBJ databases">
        <title>Genome-based characterization of strain KMM 296 and proposal for reclassification of Cobetia litoralis and Cobetia pacifica, and emended description of the species Cobetia amphilecti and Cobetia marina.</title>
        <authorList>
            <person name="Balabanova L."/>
            <person name="Nedashkovskaya O."/>
        </authorList>
    </citation>
    <scope>NUCLEOTIDE SEQUENCE [LARGE SCALE GENOMIC DNA]</scope>
    <source>
        <strain evidence="3">NRIC 0815</strain>
    </source>
</reference>
<dbReference type="InterPro" id="IPR016926">
    <property type="entry name" value="UCP029594"/>
</dbReference>
<protein>
    <submittedName>
        <fullName evidence="2">DUF2955 domain-containing protein</fullName>
    </submittedName>
</protein>
<feature type="transmembrane region" description="Helical" evidence="1">
    <location>
        <begin position="201"/>
        <end position="220"/>
    </location>
</feature>
<dbReference type="EMBL" id="JASCSA010000006">
    <property type="protein sequence ID" value="MDI5884651.1"/>
    <property type="molecule type" value="Genomic_DNA"/>
</dbReference>
<keyword evidence="3" id="KW-1185">Reference proteome</keyword>
<sequence length="367" mass="40383">MLANALRDRLSRLWTRGETLPRVEGSEPRLSENDVQQCLRIAFGGTLGFVLLKWMDWTYGTFFVVNPILLLALVPVLNASIARQFLASVFLNNAFTLVVQGLFGDNPAIMLLLVLGMQLVLFNCMSRGPLFLFGALSVVGMHVQLNFASYPSTDISDLVWCNFVGGGTTLSIVAMMHYCFPDKAPRQPPSRPAKPPSNRRHEVLLTTAVAMVVYVMFQVLDLSDSLSAQIASILILFPMNWFGAIQASIRRAAGTLVGCNVAVALQLVLMTHYSLLWLVALGLWLSLMLFARHHVMERVGSGAGLGAMTTMAILFGQYMSPDKDLIYSSLYRTSSVLVAVCSAMLLIYLMHALLNRFAATRLIRSAA</sequence>
<dbReference type="GeneID" id="97327102"/>
<organism evidence="2 3">
    <name type="scientific">Cobetia amphilecti</name>
    <dbReference type="NCBI Taxonomy" id="1055104"/>
    <lineage>
        <taxon>Bacteria</taxon>
        <taxon>Pseudomonadati</taxon>
        <taxon>Pseudomonadota</taxon>
        <taxon>Gammaproteobacteria</taxon>
        <taxon>Oceanospirillales</taxon>
        <taxon>Halomonadaceae</taxon>
        <taxon>Cobetia</taxon>
    </lineage>
</organism>
<feature type="transmembrane region" description="Helical" evidence="1">
    <location>
        <begin position="299"/>
        <end position="318"/>
    </location>
</feature>
<feature type="transmembrane region" description="Helical" evidence="1">
    <location>
        <begin position="330"/>
        <end position="354"/>
    </location>
</feature>
<gene>
    <name evidence="2" type="ORF">QLT01_09830</name>
</gene>
<dbReference type="Proteomes" id="UP001229025">
    <property type="component" value="Unassembled WGS sequence"/>
</dbReference>
<feature type="transmembrane region" description="Helical" evidence="1">
    <location>
        <begin position="226"/>
        <end position="245"/>
    </location>
</feature>
<feature type="transmembrane region" description="Helical" evidence="1">
    <location>
        <begin position="159"/>
        <end position="180"/>
    </location>
</feature>
<name>A0ABT6UPL9_9GAMM</name>
<feature type="transmembrane region" description="Helical" evidence="1">
    <location>
        <begin position="57"/>
        <end position="78"/>
    </location>
</feature>